<dbReference type="Proteomes" id="UP001162060">
    <property type="component" value="Unassembled WGS sequence"/>
</dbReference>
<dbReference type="AlphaFoldDB" id="A0AAV1TCT2"/>
<sequence>MSGWNRRFHRIILLQSAEKGRRRWEGRGIQKFVGSIKDQVESIPWKVPWFLTYPGQRPIGRQSSEQTKDDSCAREVE</sequence>
<proteinExistence type="predicted"/>
<reference evidence="2" key="1">
    <citation type="submission" date="2024-01" db="EMBL/GenBank/DDBJ databases">
        <authorList>
            <person name="Webb A."/>
        </authorList>
    </citation>
    <scope>NUCLEOTIDE SEQUENCE</scope>
    <source>
        <strain evidence="2">Pm1</strain>
    </source>
</reference>
<accession>A0AAV1TCT2</accession>
<evidence type="ECO:0000313" key="3">
    <source>
        <dbReference type="Proteomes" id="UP001162060"/>
    </source>
</evidence>
<comment type="caution">
    <text evidence="2">The sequence shown here is derived from an EMBL/GenBank/DDBJ whole genome shotgun (WGS) entry which is preliminary data.</text>
</comment>
<organism evidence="2 3">
    <name type="scientific">Peronospora matthiolae</name>
    <dbReference type="NCBI Taxonomy" id="2874970"/>
    <lineage>
        <taxon>Eukaryota</taxon>
        <taxon>Sar</taxon>
        <taxon>Stramenopiles</taxon>
        <taxon>Oomycota</taxon>
        <taxon>Peronosporomycetes</taxon>
        <taxon>Peronosporales</taxon>
        <taxon>Peronosporaceae</taxon>
        <taxon>Peronospora</taxon>
    </lineage>
</organism>
<evidence type="ECO:0000313" key="2">
    <source>
        <dbReference type="EMBL" id="CAK7910487.1"/>
    </source>
</evidence>
<feature type="region of interest" description="Disordered" evidence="1">
    <location>
        <begin position="55"/>
        <end position="77"/>
    </location>
</feature>
<gene>
    <name evidence="2" type="ORF">PM001_LOCUS4158</name>
</gene>
<protein>
    <submittedName>
        <fullName evidence="2">Uncharacterized protein</fullName>
    </submittedName>
</protein>
<feature type="compositionally biased region" description="Basic and acidic residues" evidence="1">
    <location>
        <begin position="66"/>
        <end position="77"/>
    </location>
</feature>
<evidence type="ECO:0000256" key="1">
    <source>
        <dbReference type="SAM" id="MobiDB-lite"/>
    </source>
</evidence>
<name>A0AAV1TCT2_9STRA</name>
<dbReference type="EMBL" id="CAKLBY020000035">
    <property type="protein sequence ID" value="CAK7910487.1"/>
    <property type="molecule type" value="Genomic_DNA"/>
</dbReference>